<keyword evidence="3" id="KW-1185">Reference proteome</keyword>
<evidence type="ECO:0000313" key="3">
    <source>
        <dbReference type="Proteomes" id="UP000813444"/>
    </source>
</evidence>
<proteinExistence type="predicted"/>
<feature type="domain" description="Heterokaryon incompatibility" evidence="1">
    <location>
        <begin position="62"/>
        <end position="217"/>
    </location>
</feature>
<dbReference type="OrthoDB" id="5347061at2759"/>
<gene>
    <name evidence="2" type="ORF">B0I35DRAFT_363890</name>
</gene>
<reference evidence="2" key="1">
    <citation type="journal article" date="2021" name="Nat. Commun.">
        <title>Genetic determinants of endophytism in the Arabidopsis root mycobiome.</title>
        <authorList>
            <person name="Mesny F."/>
            <person name="Miyauchi S."/>
            <person name="Thiergart T."/>
            <person name="Pickel B."/>
            <person name="Atanasova L."/>
            <person name="Karlsson M."/>
            <person name="Huettel B."/>
            <person name="Barry K.W."/>
            <person name="Haridas S."/>
            <person name="Chen C."/>
            <person name="Bauer D."/>
            <person name="Andreopoulos W."/>
            <person name="Pangilinan J."/>
            <person name="LaButti K."/>
            <person name="Riley R."/>
            <person name="Lipzen A."/>
            <person name="Clum A."/>
            <person name="Drula E."/>
            <person name="Henrissat B."/>
            <person name="Kohler A."/>
            <person name="Grigoriev I.V."/>
            <person name="Martin F.M."/>
            <person name="Hacquard S."/>
        </authorList>
    </citation>
    <scope>NUCLEOTIDE SEQUENCE</scope>
    <source>
        <strain evidence="2">MPI-CAGE-CH-0235</strain>
    </source>
</reference>
<dbReference type="PANTHER" id="PTHR33112:SF8">
    <property type="entry name" value="HETEROKARYON INCOMPATIBILITY DOMAIN-CONTAINING PROTEIN"/>
    <property type="match status" value="1"/>
</dbReference>
<dbReference type="Proteomes" id="UP000813444">
    <property type="component" value="Unassembled WGS sequence"/>
</dbReference>
<feature type="non-terminal residue" evidence="2">
    <location>
        <position position="362"/>
    </location>
</feature>
<dbReference type="InterPro" id="IPR010730">
    <property type="entry name" value="HET"/>
</dbReference>
<evidence type="ECO:0000259" key="1">
    <source>
        <dbReference type="Pfam" id="PF06985"/>
    </source>
</evidence>
<dbReference type="Pfam" id="PF06985">
    <property type="entry name" value="HET"/>
    <property type="match status" value="1"/>
</dbReference>
<evidence type="ECO:0000313" key="2">
    <source>
        <dbReference type="EMBL" id="KAH7304053.1"/>
    </source>
</evidence>
<organism evidence="2 3">
    <name type="scientific">Stachybotrys elegans</name>
    <dbReference type="NCBI Taxonomy" id="80388"/>
    <lineage>
        <taxon>Eukaryota</taxon>
        <taxon>Fungi</taxon>
        <taxon>Dikarya</taxon>
        <taxon>Ascomycota</taxon>
        <taxon>Pezizomycotina</taxon>
        <taxon>Sordariomycetes</taxon>
        <taxon>Hypocreomycetidae</taxon>
        <taxon>Hypocreales</taxon>
        <taxon>Stachybotryaceae</taxon>
        <taxon>Stachybotrys</taxon>
    </lineage>
</organism>
<name>A0A8K0SE55_9HYPO</name>
<sequence>MESDSTFNQARGWLKTCIEQHEGCKSSVHQDFIPTRLLHITGSFDKPIELVEKGDIPADVSYATLSHCWGQNVLHSLTTLNFDDLKSGISRSSICKTFVDAIKVAQELGLSYLWIDSLCIIQDSTKDWNRESVQMHNIYGKSTYNIAATSAKNGSVGCFRRREPSLLRPSKLHFDKDWRLSAEHTDGKNVLYLTDVDEWWRRFDQEPLLQRAWVVQERALSPRVLHYEWDQLVWECNHLTASERYPNGLDKLTPSHKPKLRQQVDAERRIAQEKHIPGLALKDIWRPALEAYTATAITKNSDRLVALHGVGMRIQEAFGWDYVAGMFPTNNLVSQMLWRPKGTGIARRPDIRIAPSWSWVSI</sequence>
<accession>A0A8K0SE55</accession>
<dbReference type="EMBL" id="JAGPNK010000026">
    <property type="protein sequence ID" value="KAH7304053.1"/>
    <property type="molecule type" value="Genomic_DNA"/>
</dbReference>
<comment type="caution">
    <text evidence="2">The sequence shown here is derived from an EMBL/GenBank/DDBJ whole genome shotgun (WGS) entry which is preliminary data.</text>
</comment>
<dbReference type="AlphaFoldDB" id="A0A8K0SE55"/>
<dbReference type="PANTHER" id="PTHR33112">
    <property type="entry name" value="DOMAIN PROTEIN, PUTATIVE-RELATED"/>
    <property type="match status" value="1"/>
</dbReference>
<protein>
    <submittedName>
        <fullName evidence="2">Heterokaryon incompatibility protein-domain-containing protein</fullName>
    </submittedName>
</protein>